<keyword evidence="2" id="KW-1185">Reference proteome</keyword>
<sequence length="195" mass="21406">MAYDITKVPFGVATITCEYSDGTKIEFDGKNYLQVEGGEVTLTPQFAEIQFADTGETIHDRRITGYEGTLTLSIGQDDIEVFRLALAASKPITDATSNKVVGLTDLRVGASMKEKAVKVTIHPRQYDTKDYDIVIYQMASTGDFNKAYNMEQGSTAVELTMFPREGADFTQDSNFFYIGPIDPNAAAEPSPEQTA</sequence>
<protein>
    <submittedName>
        <fullName evidence="1">Uncharacterized protein</fullName>
    </submittedName>
</protein>
<evidence type="ECO:0000313" key="2">
    <source>
        <dbReference type="Proteomes" id="UP000011861"/>
    </source>
</evidence>
<name>M4ZS18_9CAUD</name>
<dbReference type="RefSeq" id="YP_007678094.1">
    <property type="nucleotide sequence ID" value="NC_020883.1"/>
</dbReference>
<dbReference type="OrthoDB" id="34528at10239"/>
<dbReference type="GeneID" id="15042089"/>
<accession>M4ZS18</accession>
<proteinExistence type="predicted"/>
<reference evidence="1 2" key="1">
    <citation type="journal article" date="2013" name="Virus Genes">
        <title>Complete nucleotide sequence of Bacillus subtilis (natto) bacteriophage PM1, a phage associated with disruption of food production.</title>
        <authorList>
            <person name="Umene K."/>
            <person name="Shiraishi A."/>
        </authorList>
    </citation>
    <scope>NUCLEOTIDE SEQUENCE [LARGE SCALE GENOMIC DNA]</scope>
    <source>
        <strain evidence="1">PM1</strain>
    </source>
</reference>
<dbReference type="KEGG" id="vg:15042089"/>
<evidence type="ECO:0000313" key="1">
    <source>
        <dbReference type="EMBL" id="BAM99148.1"/>
    </source>
</evidence>
<organism evidence="1 2">
    <name type="scientific">Bacillus phage PM1</name>
    <dbReference type="NCBI Taxonomy" id="547228"/>
    <lineage>
        <taxon>Viruses</taxon>
        <taxon>Duplodnaviria</taxon>
        <taxon>Heunggongvirae</taxon>
        <taxon>Uroviricota</taxon>
        <taxon>Caudoviricetes</taxon>
        <taxon>Pemunavirus</taxon>
        <taxon>Pemunavirus PM1</taxon>
    </lineage>
</organism>
<dbReference type="Proteomes" id="UP000011861">
    <property type="component" value="Segment"/>
</dbReference>
<dbReference type="EMBL" id="AB711120">
    <property type="protein sequence ID" value="BAM99148.1"/>
    <property type="molecule type" value="Genomic_DNA"/>
</dbReference>